<protein>
    <submittedName>
        <fullName evidence="1">Uncharacterized protein</fullName>
    </submittedName>
</protein>
<comment type="caution">
    <text evidence="1">The sequence shown here is derived from an EMBL/GenBank/DDBJ whole genome shotgun (WGS) entry which is preliminary data.</text>
</comment>
<evidence type="ECO:0000313" key="2">
    <source>
        <dbReference type="EMBL" id="DAD24184.1"/>
    </source>
</evidence>
<evidence type="ECO:0000313" key="3">
    <source>
        <dbReference type="Proteomes" id="UP000607653"/>
    </source>
</evidence>
<gene>
    <name evidence="1" type="ORF">HUJ06_025644</name>
    <name evidence="2" type="ORF">HUJ06_025647</name>
</gene>
<accession>A0A822XYA4</accession>
<keyword evidence="3" id="KW-1185">Reference proteome</keyword>
<dbReference type="EMBL" id="DUZY01000001">
    <property type="protein sequence ID" value="DAD24184.1"/>
    <property type="molecule type" value="Genomic_DNA"/>
</dbReference>
<proteinExistence type="predicted"/>
<organism evidence="1 3">
    <name type="scientific">Nelumbo nucifera</name>
    <name type="common">Sacred lotus</name>
    <dbReference type="NCBI Taxonomy" id="4432"/>
    <lineage>
        <taxon>Eukaryota</taxon>
        <taxon>Viridiplantae</taxon>
        <taxon>Streptophyta</taxon>
        <taxon>Embryophyta</taxon>
        <taxon>Tracheophyta</taxon>
        <taxon>Spermatophyta</taxon>
        <taxon>Magnoliopsida</taxon>
        <taxon>Proteales</taxon>
        <taxon>Nelumbonaceae</taxon>
        <taxon>Nelumbo</taxon>
    </lineage>
</organism>
<dbReference type="AlphaFoldDB" id="A0A822XYA4"/>
<dbReference type="Proteomes" id="UP000607653">
    <property type="component" value="Unassembled WGS sequence"/>
</dbReference>
<reference evidence="1 3" key="1">
    <citation type="journal article" date="2020" name="Mol. Biol. Evol.">
        <title>Distinct Expression and Methylation Patterns for Genes with Different Fates following a Single Whole-Genome Duplication in Flowering Plants.</title>
        <authorList>
            <person name="Shi T."/>
            <person name="Rahmani R.S."/>
            <person name="Gugger P.F."/>
            <person name="Wang M."/>
            <person name="Li H."/>
            <person name="Zhang Y."/>
            <person name="Li Z."/>
            <person name="Wang Q."/>
            <person name="Van de Peer Y."/>
            <person name="Marchal K."/>
            <person name="Chen J."/>
        </authorList>
    </citation>
    <scope>NUCLEOTIDE SEQUENCE [LARGE SCALE GENOMIC DNA]</scope>
    <source>
        <tissue evidence="1">Leaf</tissue>
    </source>
</reference>
<name>A0A822XYA4_NELNU</name>
<evidence type="ECO:0000313" key="1">
    <source>
        <dbReference type="EMBL" id="DAD24181.1"/>
    </source>
</evidence>
<sequence>MTSRKNNLEFCLLQYKYRNKVLNKIKRLENLEKTQRIISK</sequence>
<dbReference type="EMBL" id="DUZY01000001">
    <property type="protein sequence ID" value="DAD24181.1"/>
    <property type="molecule type" value="Genomic_DNA"/>
</dbReference>